<organism evidence="2">
    <name type="scientific">Oryza barthii</name>
    <dbReference type="NCBI Taxonomy" id="65489"/>
    <lineage>
        <taxon>Eukaryota</taxon>
        <taxon>Viridiplantae</taxon>
        <taxon>Streptophyta</taxon>
        <taxon>Embryophyta</taxon>
        <taxon>Tracheophyta</taxon>
        <taxon>Spermatophyta</taxon>
        <taxon>Magnoliopsida</taxon>
        <taxon>Liliopsida</taxon>
        <taxon>Poales</taxon>
        <taxon>Poaceae</taxon>
        <taxon>BOP clade</taxon>
        <taxon>Oryzoideae</taxon>
        <taxon>Oryzeae</taxon>
        <taxon>Oryzinae</taxon>
        <taxon>Oryza</taxon>
    </lineage>
</organism>
<dbReference type="HOGENOM" id="CLU_1621535_0_0_1"/>
<protein>
    <submittedName>
        <fullName evidence="2">Uncharacterized protein</fullName>
    </submittedName>
</protein>
<sequence>MDGRTARRLRLDEVKTSRMNDMMTVCGHQATTLRRDEEEASETNNEDSGLTKRRPHERHDGGVQHHQKNMRKRVTSSPAGTSSWLRGQRDDLPRPMMCLVDMGAGGLAVFPVALMRPRLSGTVDSVHDVATTCSGEVMQVLRPDMTTHRGMVACHGLTNNTSMT</sequence>
<evidence type="ECO:0000313" key="2">
    <source>
        <dbReference type="EnsemblPlants" id="OBART08G09880.1"/>
    </source>
</evidence>
<reference evidence="2" key="2">
    <citation type="submission" date="2015-03" db="UniProtKB">
        <authorList>
            <consortium name="EnsemblPlants"/>
        </authorList>
    </citation>
    <scope>IDENTIFICATION</scope>
</reference>
<reference evidence="2" key="1">
    <citation type="journal article" date="2009" name="Rice">
        <title>De Novo Next Generation Sequencing of Plant Genomes.</title>
        <authorList>
            <person name="Rounsley S."/>
            <person name="Marri P.R."/>
            <person name="Yu Y."/>
            <person name="He R."/>
            <person name="Sisneros N."/>
            <person name="Goicoechea J.L."/>
            <person name="Lee S.J."/>
            <person name="Angelova A."/>
            <person name="Kudrna D."/>
            <person name="Luo M."/>
            <person name="Affourtit J."/>
            <person name="Desany B."/>
            <person name="Knight J."/>
            <person name="Niazi F."/>
            <person name="Egholm M."/>
            <person name="Wing R.A."/>
        </authorList>
    </citation>
    <scope>NUCLEOTIDE SEQUENCE [LARGE SCALE GENOMIC DNA]</scope>
    <source>
        <strain evidence="2">cv. IRGC 105608</strain>
    </source>
</reference>
<accession>A0A0D3GYQ5</accession>
<dbReference type="AlphaFoldDB" id="A0A0D3GYQ5"/>
<feature type="compositionally biased region" description="Polar residues" evidence="1">
    <location>
        <begin position="75"/>
        <end position="85"/>
    </location>
</feature>
<evidence type="ECO:0000256" key="1">
    <source>
        <dbReference type="SAM" id="MobiDB-lite"/>
    </source>
</evidence>
<feature type="region of interest" description="Disordered" evidence="1">
    <location>
        <begin position="30"/>
        <end position="91"/>
    </location>
</feature>
<name>A0A0D3GYQ5_9ORYZ</name>
<dbReference type="Gramene" id="OBART08G09880.1">
    <property type="protein sequence ID" value="OBART08G09880.1"/>
    <property type="gene ID" value="OBART08G09880"/>
</dbReference>
<dbReference type="PaxDb" id="65489-OBART08G09880.1"/>
<proteinExistence type="predicted"/>
<feature type="compositionally biased region" description="Basic residues" evidence="1">
    <location>
        <begin position="65"/>
        <end position="74"/>
    </location>
</feature>
<keyword evidence="3" id="KW-1185">Reference proteome</keyword>
<evidence type="ECO:0000313" key="3">
    <source>
        <dbReference type="Proteomes" id="UP000026960"/>
    </source>
</evidence>
<dbReference type="EnsemblPlants" id="OBART08G09880.1">
    <property type="protein sequence ID" value="OBART08G09880.1"/>
    <property type="gene ID" value="OBART08G09880"/>
</dbReference>
<dbReference type="Proteomes" id="UP000026960">
    <property type="component" value="Chromosome 8"/>
</dbReference>